<dbReference type="GO" id="GO:0005774">
    <property type="term" value="C:vacuolar membrane"/>
    <property type="evidence" value="ECO:0000318"/>
    <property type="project" value="GO_Central"/>
</dbReference>
<dbReference type="EMBL" id="KQ972625">
    <property type="protein sequence ID" value="KXZ75845.1"/>
    <property type="molecule type" value="Genomic_DNA"/>
</dbReference>
<evidence type="ECO:0000259" key="7">
    <source>
        <dbReference type="Pfam" id="PF01490"/>
    </source>
</evidence>
<proteinExistence type="predicted"/>
<feature type="transmembrane region" description="Helical" evidence="6">
    <location>
        <begin position="274"/>
        <end position="301"/>
    </location>
</feature>
<dbReference type="PANTHER" id="PTHR22950:SF349">
    <property type="entry name" value="AMINO ACID TRANSPORTER TRANSMEMBRANE DOMAIN-CONTAINING PROTEIN"/>
    <property type="match status" value="1"/>
</dbReference>
<dbReference type="STRING" id="7070.A0A139W973"/>
<evidence type="ECO:0000256" key="2">
    <source>
        <dbReference type="ARBA" id="ARBA00022692"/>
    </source>
</evidence>
<evidence type="ECO:0000256" key="6">
    <source>
        <dbReference type="SAM" id="Phobius"/>
    </source>
</evidence>
<evidence type="ECO:0000313" key="9">
    <source>
        <dbReference type="Proteomes" id="UP000007266"/>
    </source>
</evidence>
<dbReference type="Pfam" id="PF15239">
    <property type="entry name" value="CFAP96-like"/>
    <property type="match status" value="1"/>
</dbReference>
<keyword evidence="3 6" id="KW-1133">Transmembrane helix</keyword>
<feature type="domain" description="Amino acid transporter transmembrane" evidence="7">
    <location>
        <begin position="41"/>
        <end position="395"/>
    </location>
</feature>
<name>A0A139W973_TRICA</name>
<dbReference type="InterPro" id="IPR029358">
    <property type="entry name" value="CFAP96"/>
</dbReference>
<evidence type="ECO:0000256" key="4">
    <source>
        <dbReference type="ARBA" id="ARBA00023136"/>
    </source>
</evidence>
<feature type="region of interest" description="Disordered" evidence="5">
    <location>
        <begin position="1"/>
        <end position="40"/>
    </location>
</feature>
<evidence type="ECO:0000256" key="3">
    <source>
        <dbReference type="ARBA" id="ARBA00022989"/>
    </source>
</evidence>
<dbReference type="eggNOG" id="KOG1304">
    <property type="taxonomic scope" value="Eukaryota"/>
</dbReference>
<feature type="transmembrane region" description="Helical" evidence="6">
    <location>
        <begin position="177"/>
        <end position="196"/>
    </location>
</feature>
<evidence type="ECO:0000256" key="1">
    <source>
        <dbReference type="ARBA" id="ARBA00004141"/>
    </source>
</evidence>
<feature type="transmembrane region" description="Helical" evidence="6">
    <location>
        <begin position="70"/>
        <end position="88"/>
    </location>
</feature>
<evidence type="ECO:0000313" key="8">
    <source>
        <dbReference type="EMBL" id="KXZ75845.1"/>
    </source>
</evidence>
<protein>
    <recommendedName>
        <fullName evidence="7">Amino acid transporter transmembrane domain-containing protein</fullName>
    </recommendedName>
</protein>
<keyword evidence="4 6" id="KW-0472">Membrane</keyword>
<dbReference type="PANTHER" id="PTHR22950">
    <property type="entry name" value="AMINO ACID TRANSPORTER"/>
    <property type="match status" value="1"/>
</dbReference>
<feature type="transmembrane region" description="Helical" evidence="6">
    <location>
        <begin position="321"/>
        <end position="344"/>
    </location>
</feature>
<dbReference type="AlphaFoldDB" id="A0A139W973"/>
<dbReference type="InParanoid" id="A0A139W973"/>
<dbReference type="GO" id="GO:0015179">
    <property type="term" value="F:L-amino acid transmembrane transporter activity"/>
    <property type="evidence" value="ECO:0000318"/>
    <property type="project" value="GO_Central"/>
</dbReference>
<keyword evidence="2 6" id="KW-0812">Transmembrane</keyword>
<accession>A0A139W973</accession>
<feature type="transmembrane region" description="Helical" evidence="6">
    <location>
        <begin position="203"/>
        <end position="224"/>
    </location>
</feature>
<dbReference type="Proteomes" id="UP000007266">
    <property type="component" value="Unassembled WGS sequence"/>
</dbReference>
<sequence>MQAKPSTEPSSTPTSTTASEQHRRFASSVPTHEATGTKPPTSYLTTIMHLAKCYVGTGIFAMGEGFKNSGLILGPVLLAFLALLNLNCQHILVKTVIKIADEEVEDVKPTFAETVEYTFEGSSINCFKRNSKALAWMTNIFLCCTELGFCCVYFVFIAEHLVKIAEHNNLMTENHPGNKHIMLLIILPPMWASTFLGNLKLLLPLSIIANILMWAGVIIIVYFTVQNLDASAWTKNAVNSVHRWPLFFGTALYAFEGITFVIPLRNEMKQPEKFLSAFGVLNVGMTFVAFLYILVGLLAYWKYGDNVASSVFLNITADSKLLPDIINAMMAVAVLFTFTLHMYVPFEITFPLFYRKYGPFKHTRLVAIIYRSIPVLLTFTMANVIPFLGLFISLVELGHKFGRPDIERIGLFSEMVYLSAKTFPKKKTQREPRNMYCEGRKSKNGTQHGYFDPEFKRVFSKEAIKGRGRKPAPPKFKNVSERPFLPPIGFKHHSCPGDYHGTFSGIIEAFGNKLKPRPKRKSEGRNLLSNPGKLGGPGYADICLSRYPEHKPDRYGLKPKYKEYGKNLGRAMVPVHFPQPFFDKNPFADPPNIKPGPTYVRPKDKELKSIHPGYIVPTGPGKWQGGCHDGCFDKFPEYKPDKYGVRVKKPHEKIFYPPSTALKSYYNTSILFQNVDVKLNKVNYKNFQPAYNKYIIIND</sequence>
<feature type="transmembrane region" description="Helical" evidence="6">
    <location>
        <begin position="365"/>
        <end position="394"/>
    </location>
</feature>
<organism evidence="8 9">
    <name type="scientific">Tribolium castaneum</name>
    <name type="common">Red flour beetle</name>
    <dbReference type="NCBI Taxonomy" id="7070"/>
    <lineage>
        <taxon>Eukaryota</taxon>
        <taxon>Metazoa</taxon>
        <taxon>Ecdysozoa</taxon>
        <taxon>Arthropoda</taxon>
        <taxon>Hexapoda</taxon>
        <taxon>Insecta</taxon>
        <taxon>Pterygota</taxon>
        <taxon>Neoptera</taxon>
        <taxon>Endopterygota</taxon>
        <taxon>Coleoptera</taxon>
        <taxon>Polyphaga</taxon>
        <taxon>Cucujiformia</taxon>
        <taxon>Tenebrionidae</taxon>
        <taxon>Tenebrionidae incertae sedis</taxon>
        <taxon>Tribolium</taxon>
    </lineage>
</organism>
<dbReference type="Pfam" id="PF01490">
    <property type="entry name" value="Aa_trans"/>
    <property type="match status" value="1"/>
</dbReference>
<gene>
    <name evidence="8" type="primary">AUGUSTUS-3.0.2_31879</name>
    <name evidence="8" type="ORF">TcasGA2_TC031879</name>
</gene>
<comment type="subcellular location">
    <subcellularLocation>
        <location evidence="1">Membrane</location>
        <topology evidence="1">Multi-pass membrane protein</topology>
    </subcellularLocation>
</comment>
<feature type="transmembrane region" description="Helical" evidence="6">
    <location>
        <begin position="244"/>
        <end position="262"/>
    </location>
</feature>
<reference evidence="8 9" key="2">
    <citation type="journal article" date="2010" name="Nucleic Acids Res.">
        <title>BeetleBase in 2010: revisions to provide comprehensive genomic information for Tribolium castaneum.</title>
        <authorList>
            <person name="Kim H.S."/>
            <person name="Murphy T."/>
            <person name="Xia J."/>
            <person name="Caragea D."/>
            <person name="Park Y."/>
            <person name="Beeman R.W."/>
            <person name="Lorenzen M.D."/>
            <person name="Butcher S."/>
            <person name="Manak J.R."/>
            <person name="Brown S.J."/>
        </authorList>
    </citation>
    <scope>NUCLEOTIDE SEQUENCE [LARGE SCALE GENOMIC DNA]</scope>
    <source>
        <strain evidence="8 9">Georgia GA2</strain>
    </source>
</reference>
<feature type="transmembrane region" description="Helical" evidence="6">
    <location>
        <begin position="133"/>
        <end position="157"/>
    </location>
</feature>
<dbReference type="InterPro" id="IPR013057">
    <property type="entry name" value="AA_transpt_TM"/>
</dbReference>
<evidence type="ECO:0000256" key="5">
    <source>
        <dbReference type="SAM" id="MobiDB-lite"/>
    </source>
</evidence>
<dbReference type="GO" id="GO:0003333">
    <property type="term" value="P:amino acid transmembrane transport"/>
    <property type="evidence" value="ECO:0000318"/>
    <property type="project" value="GO_Central"/>
</dbReference>
<feature type="compositionally biased region" description="Low complexity" evidence="5">
    <location>
        <begin position="1"/>
        <end position="19"/>
    </location>
</feature>
<reference evidence="8 9" key="1">
    <citation type="journal article" date="2008" name="Nature">
        <title>The genome of the model beetle and pest Tribolium castaneum.</title>
        <authorList>
            <consortium name="Tribolium Genome Sequencing Consortium"/>
            <person name="Richards S."/>
            <person name="Gibbs R.A."/>
            <person name="Weinstock G.M."/>
            <person name="Brown S.J."/>
            <person name="Denell R."/>
            <person name="Beeman R.W."/>
            <person name="Gibbs R."/>
            <person name="Beeman R.W."/>
            <person name="Brown S.J."/>
            <person name="Bucher G."/>
            <person name="Friedrich M."/>
            <person name="Grimmelikhuijzen C.J."/>
            <person name="Klingler M."/>
            <person name="Lorenzen M."/>
            <person name="Richards S."/>
            <person name="Roth S."/>
            <person name="Schroder R."/>
            <person name="Tautz D."/>
            <person name="Zdobnov E.M."/>
            <person name="Muzny D."/>
            <person name="Gibbs R.A."/>
            <person name="Weinstock G.M."/>
            <person name="Attaway T."/>
            <person name="Bell S."/>
            <person name="Buhay C.J."/>
            <person name="Chandrabose M.N."/>
            <person name="Chavez D."/>
            <person name="Clerk-Blankenburg K.P."/>
            <person name="Cree A."/>
            <person name="Dao M."/>
            <person name="Davis C."/>
            <person name="Chacko J."/>
            <person name="Dinh H."/>
            <person name="Dugan-Rocha S."/>
            <person name="Fowler G."/>
            <person name="Garner T.T."/>
            <person name="Garnes J."/>
            <person name="Gnirke A."/>
            <person name="Hawes A."/>
            <person name="Hernandez J."/>
            <person name="Hines S."/>
            <person name="Holder M."/>
            <person name="Hume J."/>
            <person name="Jhangiani S.N."/>
            <person name="Joshi V."/>
            <person name="Khan Z.M."/>
            <person name="Jackson L."/>
            <person name="Kovar C."/>
            <person name="Kowis A."/>
            <person name="Lee S."/>
            <person name="Lewis L.R."/>
            <person name="Margolis J."/>
            <person name="Morgan M."/>
            <person name="Nazareth L.V."/>
            <person name="Nguyen N."/>
            <person name="Okwuonu G."/>
            <person name="Parker D."/>
            <person name="Richards S."/>
            <person name="Ruiz S.J."/>
            <person name="Santibanez J."/>
            <person name="Savard J."/>
            <person name="Scherer S.E."/>
            <person name="Schneider B."/>
            <person name="Sodergren E."/>
            <person name="Tautz D."/>
            <person name="Vattahil S."/>
            <person name="Villasana D."/>
            <person name="White C.S."/>
            <person name="Wright R."/>
            <person name="Park Y."/>
            <person name="Beeman R.W."/>
            <person name="Lord J."/>
            <person name="Oppert B."/>
            <person name="Lorenzen M."/>
            <person name="Brown S."/>
            <person name="Wang L."/>
            <person name="Savard J."/>
            <person name="Tautz D."/>
            <person name="Richards S."/>
            <person name="Weinstock G."/>
            <person name="Gibbs R.A."/>
            <person name="Liu Y."/>
            <person name="Worley K."/>
            <person name="Weinstock G."/>
            <person name="Elsik C.G."/>
            <person name="Reese J.T."/>
            <person name="Elhaik E."/>
            <person name="Landan G."/>
            <person name="Graur D."/>
            <person name="Arensburger P."/>
            <person name="Atkinson P."/>
            <person name="Beeman R.W."/>
            <person name="Beidler J."/>
            <person name="Brown S.J."/>
            <person name="Demuth J.P."/>
            <person name="Drury D.W."/>
            <person name="Du Y.Z."/>
            <person name="Fujiwara H."/>
            <person name="Lorenzen M."/>
            <person name="Maselli V."/>
            <person name="Osanai M."/>
            <person name="Park Y."/>
            <person name="Robertson H.M."/>
            <person name="Tu Z."/>
            <person name="Wang J.J."/>
            <person name="Wang S."/>
            <person name="Richards S."/>
            <person name="Song H."/>
            <person name="Zhang L."/>
            <person name="Sodergren E."/>
            <person name="Werner D."/>
            <person name="Stanke M."/>
            <person name="Morgenstern B."/>
            <person name="Solovyev V."/>
            <person name="Kosarev P."/>
            <person name="Brown G."/>
            <person name="Chen H.C."/>
            <person name="Ermolaeva O."/>
            <person name="Hlavina W."/>
            <person name="Kapustin Y."/>
            <person name="Kiryutin B."/>
            <person name="Kitts P."/>
            <person name="Maglott D."/>
            <person name="Pruitt K."/>
            <person name="Sapojnikov V."/>
            <person name="Souvorov A."/>
            <person name="Mackey A.J."/>
            <person name="Waterhouse R.M."/>
            <person name="Wyder S."/>
            <person name="Zdobnov E.M."/>
            <person name="Zdobnov E.M."/>
            <person name="Wyder S."/>
            <person name="Kriventseva E.V."/>
            <person name="Kadowaki T."/>
            <person name="Bork P."/>
            <person name="Aranda M."/>
            <person name="Bao R."/>
            <person name="Beermann A."/>
            <person name="Berns N."/>
            <person name="Bolognesi R."/>
            <person name="Bonneton F."/>
            <person name="Bopp D."/>
            <person name="Brown S.J."/>
            <person name="Bucher G."/>
            <person name="Butts T."/>
            <person name="Chaumot A."/>
            <person name="Denell R.E."/>
            <person name="Ferrier D.E."/>
            <person name="Friedrich M."/>
            <person name="Gordon C.M."/>
            <person name="Jindra M."/>
            <person name="Klingler M."/>
            <person name="Lan Q."/>
            <person name="Lattorff H.M."/>
            <person name="Laudet V."/>
            <person name="von Levetsow C."/>
            <person name="Liu Z."/>
            <person name="Lutz R."/>
            <person name="Lynch J.A."/>
            <person name="da Fonseca R.N."/>
            <person name="Posnien N."/>
            <person name="Reuter R."/>
            <person name="Roth S."/>
            <person name="Savard J."/>
            <person name="Schinko J.B."/>
            <person name="Schmitt C."/>
            <person name="Schoppmeier M."/>
            <person name="Schroder R."/>
            <person name="Shippy T.D."/>
            <person name="Simonnet F."/>
            <person name="Marques-Souza H."/>
            <person name="Tautz D."/>
            <person name="Tomoyasu Y."/>
            <person name="Trauner J."/>
            <person name="Van der Zee M."/>
            <person name="Vervoort M."/>
            <person name="Wittkopp N."/>
            <person name="Wimmer E.A."/>
            <person name="Yang X."/>
            <person name="Jones A.K."/>
            <person name="Sattelle D.B."/>
            <person name="Ebert P.R."/>
            <person name="Nelson D."/>
            <person name="Scott J.G."/>
            <person name="Beeman R.W."/>
            <person name="Muthukrishnan S."/>
            <person name="Kramer K.J."/>
            <person name="Arakane Y."/>
            <person name="Beeman R.W."/>
            <person name="Zhu Q."/>
            <person name="Hogenkamp D."/>
            <person name="Dixit R."/>
            <person name="Oppert B."/>
            <person name="Jiang H."/>
            <person name="Zou Z."/>
            <person name="Marshall J."/>
            <person name="Elpidina E."/>
            <person name="Vinokurov K."/>
            <person name="Oppert C."/>
            <person name="Zou Z."/>
            <person name="Evans J."/>
            <person name="Lu Z."/>
            <person name="Zhao P."/>
            <person name="Sumathipala N."/>
            <person name="Altincicek B."/>
            <person name="Vilcinskas A."/>
            <person name="Williams M."/>
            <person name="Hultmark D."/>
            <person name="Hetru C."/>
            <person name="Jiang H."/>
            <person name="Grimmelikhuijzen C.J."/>
            <person name="Hauser F."/>
            <person name="Cazzamali G."/>
            <person name="Williamson M."/>
            <person name="Park Y."/>
            <person name="Li B."/>
            <person name="Tanaka Y."/>
            <person name="Predel R."/>
            <person name="Neupert S."/>
            <person name="Schachtner J."/>
            <person name="Verleyen P."/>
            <person name="Raible F."/>
            <person name="Bork P."/>
            <person name="Friedrich M."/>
            <person name="Walden K.K."/>
            <person name="Robertson H.M."/>
            <person name="Angeli S."/>
            <person name="Foret S."/>
            <person name="Bucher G."/>
            <person name="Schuetz S."/>
            <person name="Maleszka R."/>
            <person name="Wimmer E.A."/>
            <person name="Beeman R.W."/>
            <person name="Lorenzen M."/>
            <person name="Tomoyasu Y."/>
            <person name="Miller S.C."/>
            <person name="Grossmann D."/>
            <person name="Bucher G."/>
        </authorList>
    </citation>
    <scope>NUCLEOTIDE SEQUENCE [LARGE SCALE GENOMIC DNA]</scope>
    <source>
        <strain evidence="8 9">Georgia GA2</strain>
    </source>
</reference>
<keyword evidence="9" id="KW-1185">Reference proteome</keyword>